<name>A0A0N5C463_STREA</name>
<dbReference type="PANTHER" id="PTHR13612">
    <property type="entry name" value="ENHANCER OF MRNA-DECAPPING PROTEIN 3"/>
    <property type="match status" value="1"/>
</dbReference>
<dbReference type="GO" id="GO:0033962">
    <property type="term" value="P:P-body assembly"/>
    <property type="evidence" value="ECO:0007669"/>
    <property type="project" value="TreeGrafter"/>
</dbReference>
<dbReference type="Proteomes" id="UP000046392">
    <property type="component" value="Unplaced"/>
</dbReference>
<dbReference type="AlphaFoldDB" id="A0A0N5C463"/>
<keyword evidence="2" id="KW-1185">Reference proteome</keyword>
<dbReference type="WBParaSite" id="SPAL_0001274700.1">
    <property type="protein sequence ID" value="SPAL_0001274700.1"/>
    <property type="gene ID" value="SPAL_0001274700"/>
</dbReference>
<protein>
    <submittedName>
        <fullName evidence="3">LSM14 domain-containing protein</fullName>
    </submittedName>
</protein>
<reference evidence="3" key="1">
    <citation type="submission" date="2017-02" db="UniProtKB">
        <authorList>
            <consortium name="WormBaseParasite"/>
        </authorList>
    </citation>
    <scope>IDENTIFICATION</scope>
</reference>
<evidence type="ECO:0000256" key="1">
    <source>
        <dbReference type="SAM" id="MobiDB-lite"/>
    </source>
</evidence>
<dbReference type="PANTHER" id="PTHR13612:SF0">
    <property type="entry name" value="ENHANCER OF MRNA-DECAPPING PROTEIN 3"/>
    <property type="match status" value="1"/>
</dbReference>
<evidence type="ECO:0000313" key="3">
    <source>
        <dbReference type="WBParaSite" id="SPAL_0001274700.1"/>
    </source>
</evidence>
<dbReference type="Gene3D" id="2.30.30.100">
    <property type="match status" value="1"/>
</dbReference>
<organism evidence="2 3">
    <name type="scientific">Strongyloides papillosus</name>
    <name type="common">Intestinal threadworm</name>
    <dbReference type="NCBI Taxonomy" id="174720"/>
    <lineage>
        <taxon>Eukaryota</taxon>
        <taxon>Metazoa</taxon>
        <taxon>Ecdysozoa</taxon>
        <taxon>Nematoda</taxon>
        <taxon>Chromadorea</taxon>
        <taxon>Rhabditida</taxon>
        <taxon>Tylenchina</taxon>
        <taxon>Panagrolaimomorpha</taxon>
        <taxon>Strongyloidoidea</taxon>
        <taxon>Strongyloididae</taxon>
        <taxon>Strongyloides</taxon>
    </lineage>
</organism>
<dbReference type="GO" id="GO:0003729">
    <property type="term" value="F:mRNA binding"/>
    <property type="evidence" value="ECO:0007669"/>
    <property type="project" value="TreeGrafter"/>
</dbReference>
<proteinExistence type="predicted"/>
<sequence length="679" mass="76504">MSLDFIGYLVSIECSPNRFIEGRISSLDTTNNTITIMDPIMDGKKSDRQKLLIHNSSIINLRIIDKPTIDDVVSILDIDPKVVLDEEDEPIIDVKNVKKLPRSDISPNNLKKSEPIKFLTENDILNQYVTKIKNDNEKSDFDLNSVKYLTENEMLKIDSTKQLSSKIKKPAVIPVYEDHEYSDDDVRTKPVKKKGVVKDTPTVSTTNVLEPTSTNTDTLPTVAKKFGGVRMIPTSCIKSMNRKGKISVLADAMKQEICTKNSLKDNFIENISPKNTLPSTNDTNLGDITTEHRDFGQFKYFFHPQVPDPNAIEALKQKKKDKKNGESENKKSTQKLKNSKSNKYGNDFDVTLDYDLINTDFDFDLNLSKFNEDMKDLEISCSPKKNNKNYGHDENVLNDPTRIKSWTMKTRKTVPSFKSLFIQPVTSGFDLPFFSLADKKAYIKEGIKYLGKDIVYSTLADRLFSFVIESSCRCEFTLQNTVVIGDSNSDPTLIKKLSIHLCNRGIYQNDSKSLITFVGVPEDSDFPDIKYVKSAKQLSLNTRCIILLTDDMNSLPKDLSLWLTRMGNGPNAAHVFAIDFEPLGLSQVHVLFTCFGHDSSAKIIGHGKHFNTRISPCSSPTLHSETSTSNSQHNSRNVTNIMFDSDAAICDLGIPLSWVDAESRQALSQIFATQFLFRL</sequence>
<dbReference type="GO" id="GO:0031087">
    <property type="term" value="P:deadenylation-independent decapping of nuclear-transcribed mRNA"/>
    <property type="evidence" value="ECO:0007669"/>
    <property type="project" value="TreeGrafter"/>
</dbReference>
<dbReference type="GO" id="GO:0000932">
    <property type="term" value="C:P-body"/>
    <property type="evidence" value="ECO:0007669"/>
    <property type="project" value="TreeGrafter"/>
</dbReference>
<dbReference type="STRING" id="174720.A0A0N5C463"/>
<accession>A0A0N5C463</accession>
<feature type="region of interest" description="Disordered" evidence="1">
    <location>
        <begin position="316"/>
        <end position="340"/>
    </location>
</feature>
<evidence type="ECO:0000313" key="2">
    <source>
        <dbReference type="Proteomes" id="UP000046392"/>
    </source>
</evidence>